<accession>A0A7G9GH53</accession>
<dbReference type="KEGG" id="whj:H9Q79_07655"/>
<keyword evidence="8" id="KW-1185">Reference proteome</keyword>
<dbReference type="EMBL" id="CP060635">
    <property type="protein sequence ID" value="QNM10135.1"/>
    <property type="molecule type" value="Genomic_DNA"/>
</dbReference>
<evidence type="ECO:0000256" key="2">
    <source>
        <dbReference type="ARBA" id="ARBA00022692"/>
    </source>
</evidence>
<feature type="transmembrane region" description="Helical" evidence="5">
    <location>
        <begin position="256"/>
        <end position="283"/>
    </location>
</feature>
<evidence type="ECO:0000313" key="7">
    <source>
        <dbReference type="EMBL" id="QNM10135.1"/>
    </source>
</evidence>
<feature type="transmembrane region" description="Helical" evidence="5">
    <location>
        <begin position="155"/>
        <end position="175"/>
    </location>
</feature>
<evidence type="ECO:0000313" key="8">
    <source>
        <dbReference type="Proteomes" id="UP000515860"/>
    </source>
</evidence>
<keyword evidence="4 5" id="KW-0472">Membrane</keyword>
<evidence type="ECO:0000256" key="1">
    <source>
        <dbReference type="ARBA" id="ARBA00004141"/>
    </source>
</evidence>
<dbReference type="InterPro" id="IPR049453">
    <property type="entry name" value="Memb_transporter_dom"/>
</dbReference>
<dbReference type="GO" id="GO:0016020">
    <property type="term" value="C:membrane"/>
    <property type="evidence" value="ECO:0007669"/>
    <property type="project" value="UniProtKB-SubCell"/>
</dbReference>
<organism evidence="7 8">
    <name type="scientific">Wansuia hejianensis</name>
    <dbReference type="NCBI Taxonomy" id="2763667"/>
    <lineage>
        <taxon>Bacteria</taxon>
        <taxon>Bacillati</taxon>
        <taxon>Bacillota</taxon>
        <taxon>Clostridia</taxon>
        <taxon>Lachnospirales</taxon>
        <taxon>Lachnospiraceae</taxon>
        <taxon>Wansuia</taxon>
    </lineage>
</organism>
<reference evidence="7 8" key="1">
    <citation type="submission" date="2020-08" db="EMBL/GenBank/DDBJ databases">
        <authorList>
            <person name="Liu C."/>
            <person name="Sun Q."/>
        </authorList>
    </citation>
    <scope>NUCLEOTIDE SEQUENCE [LARGE SCALE GENOMIC DNA]</scope>
    <source>
        <strain evidence="7 8">NSJ-29</strain>
    </source>
</reference>
<keyword evidence="3 5" id="KW-1133">Transmembrane helix</keyword>
<feature type="domain" description="Integral membrane bound transporter" evidence="6">
    <location>
        <begin position="215"/>
        <end position="333"/>
    </location>
</feature>
<sequence>MTFYQELQLNQAGSKNLIRHAESRREKLRHTLIYLLKIVITLAFCMAFVIAFSTVFGGENSIVGVVVLLCVMVFRNADLGIRTSHGAVSLILIFGILAFGPKLANASGLFGEFLVHVLCIFGLTFLGCHNVVMSNQSTLVLGYLLLYGYDVTGRAYLMRLAGIGAGAVLTVLVYCRNHRNQVYKRDFRSLLQEFDPASTRTRWQLTVTLGVASVLLLAGALRLPRAMWTGIAAMSVMVPFDTDLKKRVKGRIPGNIAGGLLFLIIYSFFPETVYSCIGIIGGIGVGLSVSYGWQAVFNSLGAMSIAVGILGLPGAVFFRMLNNAIGAVYGLVFEKLFHRSVARLSAG</sequence>
<comment type="subcellular location">
    <subcellularLocation>
        <location evidence="1">Membrane</location>
        <topology evidence="1">Multi-pass membrane protein</topology>
    </subcellularLocation>
</comment>
<gene>
    <name evidence="7" type="ORF">H9Q79_07655</name>
</gene>
<evidence type="ECO:0000256" key="4">
    <source>
        <dbReference type="ARBA" id="ARBA00023136"/>
    </source>
</evidence>
<dbReference type="AlphaFoldDB" id="A0A7G9GH53"/>
<feature type="transmembrane region" description="Helical" evidence="5">
    <location>
        <begin position="295"/>
        <end position="318"/>
    </location>
</feature>
<protein>
    <submittedName>
        <fullName evidence="7">FUSC family protein</fullName>
    </submittedName>
</protein>
<feature type="transmembrane region" description="Helical" evidence="5">
    <location>
        <begin position="32"/>
        <end position="55"/>
    </location>
</feature>
<evidence type="ECO:0000259" key="6">
    <source>
        <dbReference type="Pfam" id="PF13515"/>
    </source>
</evidence>
<evidence type="ECO:0000256" key="5">
    <source>
        <dbReference type="SAM" id="Phobius"/>
    </source>
</evidence>
<proteinExistence type="predicted"/>
<dbReference type="Pfam" id="PF13515">
    <property type="entry name" value="FUSC_2"/>
    <property type="match status" value="1"/>
</dbReference>
<feature type="transmembrane region" description="Helical" evidence="5">
    <location>
        <begin position="84"/>
        <end position="100"/>
    </location>
</feature>
<name>A0A7G9GH53_9FIRM</name>
<dbReference type="RefSeq" id="WP_249329570.1">
    <property type="nucleotide sequence ID" value="NZ_CP060635.1"/>
</dbReference>
<dbReference type="Proteomes" id="UP000515860">
    <property type="component" value="Chromosome"/>
</dbReference>
<feature type="transmembrane region" description="Helical" evidence="5">
    <location>
        <begin position="106"/>
        <end position="126"/>
    </location>
</feature>
<keyword evidence="2 5" id="KW-0812">Transmembrane</keyword>
<evidence type="ECO:0000256" key="3">
    <source>
        <dbReference type="ARBA" id="ARBA00022989"/>
    </source>
</evidence>